<evidence type="ECO:0000313" key="7">
    <source>
        <dbReference type="EMBL" id="MBB6486207.1"/>
    </source>
</evidence>
<dbReference type="EMBL" id="JACHBG010000007">
    <property type="protein sequence ID" value="MBB6486207.1"/>
    <property type="molecule type" value="Genomic_DNA"/>
</dbReference>
<sequence length="549" mass="56696">MRSFLNRKEDLVSEAIDGLIAASGGRLVRFSPDSSARVVLRADWQKSDVAIVSGGGSGHEPSHAGLVADGLLTAAVCGEVFASPSVDAVLAGIVAVTGDAGCLLVVKNYTGDRLNFGLAAEKAKALGLKVQMIIVADDLATSQSRQPRGIAGTLFVHKIAGHLARAGAGLEEIVAIVEQANRGIVTIGAARDTCTVPGSPKVERIGVDEVEIGLGIHGEPGVEIAAPKSSSVLIDDLVLRLTPRLKPDVDYAVIFNNLGGLSNLECLVLFSDLMKSTLRPKLRYVAGPAPVMTALEMPGFSISLLELTSERETFLTSPTASPYFPRFERLHKVEPVAAPKVDAGEVFVASADAPVRAVVETIIETCLAMEADINALDAKVGDGDTGSTFAGAARAVKAAIDRLPFADGAALFSALSDLKRKAMGGSSGVLFAIMMARSADAYRQSKDWVAALSEGLQAIQQYGGAKPGDRTMVDALSPALAALAKGEGSASAASAARRGADATAAMTHANAGRSSYLEARSLEGIADPGAEAIARIFEALAASAGDLDR</sequence>
<dbReference type="InterPro" id="IPR050861">
    <property type="entry name" value="Dihydroxyacetone_Kinase"/>
</dbReference>
<organism evidence="7 8">
    <name type="scientific">Rhizobium lusitanum</name>
    <dbReference type="NCBI Taxonomy" id="293958"/>
    <lineage>
        <taxon>Bacteria</taxon>
        <taxon>Pseudomonadati</taxon>
        <taxon>Pseudomonadota</taxon>
        <taxon>Alphaproteobacteria</taxon>
        <taxon>Hyphomicrobiales</taxon>
        <taxon>Rhizobiaceae</taxon>
        <taxon>Rhizobium/Agrobacterium group</taxon>
        <taxon>Rhizobium</taxon>
    </lineage>
</organism>
<dbReference type="FunFam" id="1.25.40.340:FF:000002">
    <property type="entry name" value="Dihydroxyacetone kinase, L subunit"/>
    <property type="match status" value="1"/>
</dbReference>
<feature type="domain" description="DhaK" evidence="6">
    <location>
        <begin position="7"/>
        <end position="324"/>
    </location>
</feature>
<keyword evidence="4" id="KW-0067">ATP-binding</keyword>
<dbReference type="Pfam" id="PF02734">
    <property type="entry name" value="Dak2"/>
    <property type="match status" value="1"/>
</dbReference>
<evidence type="ECO:0000256" key="4">
    <source>
        <dbReference type="ARBA" id="ARBA00022840"/>
    </source>
</evidence>
<dbReference type="PANTHER" id="PTHR28629:SF4">
    <property type="entry name" value="TRIOKINASE_FMN CYCLASE"/>
    <property type="match status" value="1"/>
</dbReference>
<evidence type="ECO:0000259" key="5">
    <source>
        <dbReference type="PROSITE" id="PS51480"/>
    </source>
</evidence>
<evidence type="ECO:0000256" key="1">
    <source>
        <dbReference type="ARBA" id="ARBA00022679"/>
    </source>
</evidence>
<keyword evidence="3 7" id="KW-0418">Kinase</keyword>
<dbReference type="GO" id="GO:0005524">
    <property type="term" value="F:ATP binding"/>
    <property type="evidence" value="ECO:0007669"/>
    <property type="project" value="UniProtKB-KW"/>
</dbReference>
<dbReference type="AlphaFoldDB" id="A0A7X0ISZ4"/>
<evidence type="ECO:0000313" key="8">
    <source>
        <dbReference type="Proteomes" id="UP000565576"/>
    </source>
</evidence>
<dbReference type="PROSITE" id="PS51481">
    <property type="entry name" value="DHAK"/>
    <property type="match status" value="1"/>
</dbReference>
<proteinExistence type="predicted"/>
<dbReference type="SUPFAM" id="SSF82549">
    <property type="entry name" value="DAK1/DegV-like"/>
    <property type="match status" value="1"/>
</dbReference>
<keyword evidence="2" id="KW-0547">Nucleotide-binding</keyword>
<dbReference type="SMART" id="SM01120">
    <property type="entry name" value="Dak2"/>
    <property type="match status" value="1"/>
</dbReference>
<dbReference type="Proteomes" id="UP000565576">
    <property type="component" value="Unassembled WGS sequence"/>
</dbReference>
<dbReference type="Gene3D" id="3.40.50.10440">
    <property type="entry name" value="Dihydroxyacetone kinase, domain 1"/>
    <property type="match status" value="1"/>
</dbReference>
<dbReference type="SUPFAM" id="SSF101473">
    <property type="entry name" value="DhaL-like"/>
    <property type="match status" value="1"/>
</dbReference>
<name>A0A7X0ISZ4_9HYPH</name>
<dbReference type="Pfam" id="PF02733">
    <property type="entry name" value="Dak1"/>
    <property type="match status" value="1"/>
</dbReference>
<dbReference type="GO" id="GO:0005829">
    <property type="term" value="C:cytosol"/>
    <property type="evidence" value="ECO:0007669"/>
    <property type="project" value="TreeGrafter"/>
</dbReference>
<dbReference type="Gene3D" id="3.30.1180.20">
    <property type="entry name" value="Dihydroxyacetone kinase, domain 2"/>
    <property type="match status" value="1"/>
</dbReference>
<dbReference type="GO" id="GO:0019563">
    <property type="term" value="P:glycerol catabolic process"/>
    <property type="evidence" value="ECO:0007669"/>
    <property type="project" value="TreeGrafter"/>
</dbReference>
<accession>A0A7X0ISZ4</accession>
<gene>
    <name evidence="7" type="ORF">GGD46_003502</name>
</gene>
<feature type="domain" description="DhaL" evidence="5">
    <location>
        <begin position="353"/>
        <end position="542"/>
    </location>
</feature>
<dbReference type="PROSITE" id="PS51480">
    <property type="entry name" value="DHAL"/>
    <property type="match status" value="1"/>
</dbReference>
<dbReference type="RefSeq" id="WP_184705951.1">
    <property type="nucleotide sequence ID" value="NZ_JACHBG010000007.1"/>
</dbReference>
<reference evidence="7 8" key="1">
    <citation type="submission" date="2020-08" db="EMBL/GenBank/DDBJ databases">
        <title>Genomic Encyclopedia of Type Strains, Phase IV (KMG-V): Genome sequencing to study the core and pangenomes of soil and plant-associated prokaryotes.</title>
        <authorList>
            <person name="Whitman W."/>
        </authorList>
    </citation>
    <scope>NUCLEOTIDE SEQUENCE [LARGE SCALE GENOMIC DNA]</scope>
    <source>
        <strain evidence="7 8">SEMIA 4060</strain>
    </source>
</reference>
<dbReference type="FunFam" id="3.40.50.10440:FF:000001">
    <property type="entry name" value="Dihydroxyacetone kinase, DhaK subunit"/>
    <property type="match status" value="1"/>
</dbReference>
<evidence type="ECO:0000256" key="3">
    <source>
        <dbReference type="ARBA" id="ARBA00022777"/>
    </source>
</evidence>
<protein>
    <submittedName>
        <fullName evidence="7">Dihydroxyacetone kinase</fullName>
        <ecNumber evidence="7">2.7.1.29</ecNumber>
    </submittedName>
</protein>
<dbReference type="InterPro" id="IPR036117">
    <property type="entry name" value="DhaL_dom_sf"/>
</dbReference>
<dbReference type="PANTHER" id="PTHR28629">
    <property type="entry name" value="TRIOKINASE/FMN CYCLASE"/>
    <property type="match status" value="1"/>
</dbReference>
<dbReference type="InterPro" id="IPR004007">
    <property type="entry name" value="DhaL_dom"/>
</dbReference>
<evidence type="ECO:0000259" key="6">
    <source>
        <dbReference type="PROSITE" id="PS51481"/>
    </source>
</evidence>
<dbReference type="GO" id="GO:0004371">
    <property type="term" value="F:glycerone kinase activity"/>
    <property type="evidence" value="ECO:0007669"/>
    <property type="project" value="UniProtKB-EC"/>
</dbReference>
<keyword evidence="1 7" id="KW-0808">Transferase</keyword>
<dbReference type="EC" id="2.7.1.29" evidence="7"/>
<evidence type="ECO:0000256" key="2">
    <source>
        <dbReference type="ARBA" id="ARBA00022741"/>
    </source>
</evidence>
<comment type="caution">
    <text evidence="7">The sequence shown here is derived from an EMBL/GenBank/DDBJ whole genome shotgun (WGS) entry which is preliminary data.</text>
</comment>
<dbReference type="InterPro" id="IPR004006">
    <property type="entry name" value="DhaK_dom"/>
</dbReference>
<dbReference type="Gene3D" id="1.25.40.340">
    <property type="match status" value="1"/>
</dbReference>